<feature type="compositionally biased region" description="Low complexity" evidence="1">
    <location>
        <begin position="150"/>
        <end position="160"/>
    </location>
</feature>
<dbReference type="GO" id="GO:0031505">
    <property type="term" value="P:fungal-type cell wall organization"/>
    <property type="evidence" value="ECO:0007669"/>
    <property type="project" value="InterPro"/>
</dbReference>
<organism evidence="3 4">
    <name type="scientific">Truncatella angustata</name>
    <dbReference type="NCBI Taxonomy" id="152316"/>
    <lineage>
        <taxon>Eukaryota</taxon>
        <taxon>Fungi</taxon>
        <taxon>Dikarya</taxon>
        <taxon>Ascomycota</taxon>
        <taxon>Pezizomycotina</taxon>
        <taxon>Sordariomycetes</taxon>
        <taxon>Xylariomycetidae</taxon>
        <taxon>Amphisphaeriales</taxon>
        <taxon>Sporocadaceae</taxon>
        <taxon>Truncatella</taxon>
    </lineage>
</organism>
<sequence>MKLSQTLAPVAGLFAVANAWGETGTHWTTVVTTAYTTYCPSPTTFVLSNVTYTATRETTLTITNCPCTVSVTQPPPVTTTISEECPEETHYPGTGTGYTGTGGPGPKPTGPTTKIYPTYGNGTTVITYTPSPTTYISGIIPITSSKSTTLASATSSGAPSKTPVGPTTSHPATVPTAAAGKVGPVGALLAAGLAEATSSWDTWNMNDDFDIFERDDDIWTTLFYDNFYTIIWTKEATWRNALDYDTI</sequence>
<dbReference type="GeneID" id="70129309"/>
<comment type="caution">
    <text evidence="3">The sequence shown here is derived from an EMBL/GenBank/DDBJ whole genome shotgun (WGS) entry which is preliminary data.</text>
</comment>
<name>A0A9P8UHF1_9PEZI</name>
<feature type="signal peptide" evidence="2">
    <location>
        <begin position="1"/>
        <end position="21"/>
    </location>
</feature>
<accession>A0A9P8UHF1</accession>
<gene>
    <name evidence="3" type="ORF">BKA67DRAFT_537999</name>
</gene>
<evidence type="ECO:0000256" key="2">
    <source>
        <dbReference type="SAM" id="SignalP"/>
    </source>
</evidence>
<dbReference type="Proteomes" id="UP000758603">
    <property type="component" value="Unassembled WGS sequence"/>
</dbReference>
<dbReference type="EMBL" id="JAGPXC010000006">
    <property type="protein sequence ID" value="KAH6652168.1"/>
    <property type="molecule type" value="Genomic_DNA"/>
</dbReference>
<reference evidence="3" key="1">
    <citation type="journal article" date="2021" name="Nat. Commun.">
        <title>Genetic determinants of endophytism in the Arabidopsis root mycobiome.</title>
        <authorList>
            <person name="Mesny F."/>
            <person name="Miyauchi S."/>
            <person name="Thiergart T."/>
            <person name="Pickel B."/>
            <person name="Atanasova L."/>
            <person name="Karlsson M."/>
            <person name="Huettel B."/>
            <person name="Barry K.W."/>
            <person name="Haridas S."/>
            <person name="Chen C."/>
            <person name="Bauer D."/>
            <person name="Andreopoulos W."/>
            <person name="Pangilinan J."/>
            <person name="LaButti K."/>
            <person name="Riley R."/>
            <person name="Lipzen A."/>
            <person name="Clum A."/>
            <person name="Drula E."/>
            <person name="Henrissat B."/>
            <person name="Kohler A."/>
            <person name="Grigoriev I.V."/>
            <person name="Martin F.M."/>
            <person name="Hacquard S."/>
        </authorList>
    </citation>
    <scope>NUCLEOTIDE SEQUENCE</scope>
    <source>
        <strain evidence="3">MPI-SDFR-AT-0073</strain>
    </source>
</reference>
<dbReference type="PANTHER" id="PTHR35523:SF1">
    <property type="entry name" value="CELL WALL PROTEIN SED1"/>
    <property type="match status" value="1"/>
</dbReference>
<dbReference type="GO" id="GO:0005199">
    <property type="term" value="F:structural constituent of cell wall"/>
    <property type="evidence" value="ECO:0007669"/>
    <property type="project" value="InterPro"/>
</dbReference>
<dbReference type="PANTHER" id="PTHR35523">
    <property type="entry name" value="CELL WALL PROTEIN SED1"/>
    <property type="match status" value="1"/>
</dbReference>
<feature type="chain" id="PRO_5040339819" evidence="2">
    <location>
        <begin position="22"/>
        <end position="247"/>
    </location>
</feature>
<evidence type="ECO:0000313" key="3">
    <source>
        <dbReference type="EMBL" id="KAH6652168.1"/>
    </source>
</evidence>
<evidence type="ECO:0000256" key="1">
    <source>
        <dbReference type="SAM" id="MobiDB-lite"/>
    </source>
</evidence>
<dbReference type="RefSeq" id="XP_045956446.1">
    <property type="nucleotide sequence ID" value="XM_046100417.1"/>
</dbReference>
<evidence type="ECO:0000313" key="4">
    <source>
        <dbReference type="Proteomes" id="UP000758603"/>
    </source>
</evidence>
<keyword evidence="2" id="KW-0732">Signal</keyword>
<dbReference type="AlphaFoldDB" id="A0A9P8UHF1"/>
<dbReference type="GO" id="GO:0009277">
    <property type="term" value="C:fungal-type cell wall"/>
    <property type="evidence" value="ECO:0007669"/>
    <property type="project" value="TreeGrafter"/>
</dbReference>
<dbReference type="InterPro" id="IPR038843">
    <property type="entry name" value="Sed1/Spi1"/>
</dbReference>
<proteinExistence type="predicted"/>
<feature type="region of interest" description="Disordered" evidence="1">
    <location>
        <begin position="150"/>
        <end position="169"/>
    </location>
</feature>
<protein>
    <submittedName>
        <fullName evidence="3">Uncharacterized protein</fullName>
    </submittedName>
</protein>
<keyword evidence="4" id="KW-1185">Reference proteome</keyword>